<dbReference type="Proteomes" id="UP000000366">
    <property type="component" value="Chromosome"/>
</dbReference>
<evidence type="ECO:0000313" key="3">
    <source>
        <dbReference type="EMBL" id="ABM94865.1"/>
    </source>
</evidence>
<feature type="chain" id="PRO_5002646406" description="DUF3138 family protein" evidence="2">
    <location>
        <begin position="23"/>
        <end position="462"/>
    </location>
</feature>
<reference evidence="3 4" key="1">
    <citation type="journal article" date="2007" name="J. Bacteriol.">
        <title>Whole-genome analysis of the methyl tert-butyl ether-degrading beta-proteobacterium Methylibium petroleiphilum PM1.</title>
        <authorList>
            <person name="Kane S.R."/>
            <person name="Chakicherla A.Y."/>
            <person name="Chain P.S.G."/>
            <person name="Schmidt R."/>
            <person name="Shin M.W."/>
            <person name="Legler T.C."/>
            <person name="Scow K.M."/>
            <person name="Larimer F.W."/>
            <person name="Lucas S.M."/>
            <person name="Richardson P.M."/>
            <person name="Hristova K.R."/>
        </authorList>
    </citation>
    <scope>NUCLEOTIDE SEQUENCE [LARGE SCALE GENOMIC DNA]</scope>
    <source>
        <strain evidence="4">ATCC BAA-1232 / LMG 22953 / PM1</strain>
    </source>
</reference>
<keyword evidence="2" id="KW-0732">Signal</keyword>
<evidence type="ECO:0000256" key="2">
    <source>
        <dbReference type="SAM" id="SignalP"/>
    </source>
</evidence>
<evidence type="ECO:0000313" key="4">
    <source>
        <dbReference type="Proteomes" id="UP000000366"/>
    </source>
</evidence>
<keyword evidence="4" id="KW-1185">Reference proteome</keyword>
<dbReference type="HOGENOM" id="CLU_513576_0_0_4"/>
<proteinExistence type="predicted"/>
<dbReference type="eggNOG" id="COG3637">
    <property type="taxonomic scope" value="Bacteria"/>
</dbReference>
<evidence type="ECO:0008006" key="5">
    <source>
        <dbReference type="Google" id="ProtNLM"/>
    </source>
</evidence>
<accession>A2SH26</accession>
<dbReference type="KEGG" id="mpt:Mpe_A1907"/>
<gene>
    <name evidence="3" type="ordered locus">Mpe_A1907</name>
</gene>
<sequence length="462" mass="50404">MKNLQSTALVLALAAAFPAARAQSNADLLKELQSLKDRVTELESKLKSAESKAAAPAAAPAAAQWGMTPEQAQEFARVQVKTESIEDNLEAWGFKGLTITGYVEPVFIYNQRQDRAGFQFLNQQGDGYFYDTSYMGAASIDFTKETDSGTRWKLTLTPNRGVGAAIDGLSIVQEASVSVPLGDLQTRLIAGQIPDWSGYEYQQPTLNPFTTHNLLYDFTLPLGYTGVGLDVTSGKWWMRGMIANVNATQRGPGEKSPALVYRVDYSKGEFNGFGFAGLHGKSPNFNTGYNTMAHLFEVDGYFIRGDWTVQGQLSYGQQKEGAVTPDASGRYRDARWYGVSGLAGYAITPRLQGLVRADYLKNEKNGGGLYTYNGYSFIDENGLLVYGNDGRNGIGPDLAGDLDRGANRYALTVGLKYALNQNTTLKAEYRFDGADRAVFEDVDGGGFKKTNQLLGASIVVFF</sequence>
<dbReference type="SUPFAM" id="SSF56935">
    <property type="entry name" value="Porins"/>
    <property type="match status" value="1"/>
</dbReference>
<dbReference type="AlphaFoldDB" id="A2SH26"/>
<dbReference type="RefSeq" id="WP_011829502.1">
    <property type="nucleotide sequence ID" value="NC_008825.1"/>
</dbReference>
<organism evidence="3 4">
    <name type="scientific">Methylibium petroleiphilum (strain ATCC BAA-1232 / LMG 22953 / PM1)</name>
    <dbReference type="NCBI Taxonomy" id="420662"/>
    <lineage>
        <taxon>Bacteria</taxon>
        <taxon>Pseudomonadati</taxon>
        <taxon>Pseudomonadota</taxon>
        <taxon>Betaproteobacteria</taxon>
        <taxon>Burkholderiales</taxon>
        <taxon>Sphaerotilaceae</taxon>
        <taxon>Methylibium</taxon>
    </lineage>
</organism>
<feature type="coiled-coil region" evidence="1">
    <location>
        <begin position="25"/>
        <end position="52"/>
    </location>
</feature>
<dbReference type="EMBL" id="CP000555">
    <property type="protein sequence ID" value="ABM94865.1"/>
    <property type="molecule type" value="Genomic_DNA"/>
</dbReference>
<evidence type="ECO:0000256" key="1">
    <source>
        <dbReference type="SAM" id="Coils"/>
    </source>
</evidence>
<dbReference type="InterPro" id="IPR021485">
    <property type="entry name" value="DUF3138"/>
</dbReference>
<feature type="signal peptide" evidence="2">
    <location>
        <begin position="1"/>
        <end position="22"/>
    </location>
</feature>
<dbReference type="Pfam" id="PF11336">
    <property type="entry name" value="DUF3138"/>
    <property type="match status" value="2"/>
</dbReference>
<name>A2SH26_METPP</name>
<keyword evidence="1" id="KW-0175">Coiled coil</keyword>
<dbReference type="STRING" id="420662.Mpe_A1907"/>
<protein>
    <recommendedName>
        <fullName evidence="5">DUF3138 family protein</fullName>
    </recommendedName>
</protein>